<organism evidence="1 2">
    <name type="scientific">Puccinia graminis f. sp. tritici</name>
    <dbReference type="NCBI Taxonomy" id="56615"/>
    <lineage>
        <taxon>Eukaryota</taxon>
        <taxon>Fungi</taxon>
        <taxon>Dikarya</taxon>
        <taxon>Basidiomycota</taxon>
        <taxon>Pucciniomycotina</taxon>
        <taxon>Pucciniomycetes</taxon>
        <taxon>Pucciniales</taxon>
        <taxon>Pucciniaceae</taxon>
        <taxon>Puccinia</taxon>
    </lineage>
</organism>
<proteinExistence type="predicted"/>
<comment type="caution">
    <text evidence="1">The sequence shown here is derived from an EMBL/GenBank/DDBJ whole genome shotgun (WGS) entry which is preliminary data.</text>
</comment>
<dbReference type="Proteomes" id="UP000325313">
    <property type="component" value="Unassembled WGS sequence"/>
</dbReference>
<dbReference type="EMBL" id="VDEP01000476">
    <property type="protein sequence ID" value="KAA1072851.1"/>
    <property type="molecule type" value="Genomic_DNA"/>
</dbReference>
<evidence type="ECO:0000313" key="2">
    <source>
        <dbReference type="Proteomes" id="UP000325313"/>
    </source>
</evidence>
<name>A0A5B0M8C3_PUCGR</name>
<evidence type="ECO:0000313" key="1">
    <source>
        <dbReference type="EMBL" id="KAA1072851.1"/>
    </source>
</evidence>
<protein>
    <submittedName>
        <fullName evidence="1">Uncharacterized protein</fullName>
    </submittedName>
</protein>
<gene>
    <name evidence="1" type="ORF">PGTUg99_020406</name>
</gene>
<dbReference type="AlphaFoldDB" id="A0A5B0M8C3"/>
<accession>A0A5B0M8C3</accession>
<reference evidence="1 2" key="1">
    <citation type="submission" date="2019-05" db="EMBL/GenBank/DDBJ databases">
        <title>Emergence of the Ug99 lineage of the wheat stem rust pathogen through somatic hybridization.</title>
        <authorList>
            <person name="Li F."/>
            <person name="Upadhyaya N.M."/>
            <person name="Sperschneider J."/>
            <person name="Matny O."/>
            <person name="Nguyen-Phuc H."/>
            <person name="Mago R."/>
            <person name="Raley C."/>
            <person name="Miller M.E."/>
            <person name="Silverstein K.A.T."/>
            <person name="Henningsen E."/>
            <person name="Hirsch C.D."/>
            <person name="Visser B."/>
            <person name="Pretorius Z.A."/>
            <person name="Steffenson B.J."/>
            <person name="Schwessinger B."/>
            <person name="Dodds P.N."/>
            <person name="Figueroa M."/>
        </authorList>
    </citation>
    <scope>NUCLEOTIDE SEQUENCE [LARGE SCALE GENOMIC DNA]</scope>
    <source>
        <strain evidence="1 2">Ug99</strain>
    </source>
</reference>
<sequence length="67" mass="7497">MYFGKIDSFQTERAKLSEAKLVASMPIVSGLGKSGWIDAPIQIIQSQRRETGRSSIYGLFLGFKETR</sequence>